<evidence type="ECO:0000259" key="1">
    <source>
        <dbReference type="Pfam" id="PF00534"/>
    </source>
</evidence>
<dbReference type="Proteomes" id="UP000266287">
    <property type="component" value="Unassembled WGS sequence"/>
</dbReference>
<gene>
    <name evidence="2" type="ORF">B9J77_01905</name>
</gene>
<comment type="caution">
    <text evidence="2">The sequence shown here is derived from an EMBL/GenBank/DDBJ whole genome shotgun (WGS) entry which is preliminary data.</text>
</comment>
<name>A0A399FZK6_UNCN2</name>
<protein>
    <submittedName>
        <fullName evidence="2">Glycosyltransferase</fullName>
    </submittedName>
</protein>
<dbReference type="SUPFAM" id="SSF53756">
    <property type="entry name" value="UDP-Glycosyltransferase/glycogen phosphorylase"/>
    <property type="match status" value="1"/>
</dbReference>
<sequence length="361" mass="41491">MKVLFLSQTSELGPSSRYRVYQYLDYLRREGIDCDVHPAIPSKHYQKVYFTDNPLKKIPYFSLVFLKRLASLRFIKNYDIIFLQKEILPQFYPVLEKAISRLNNRIIFDFDDSIFMAPPQRDSLLYRLRYKNSIPEILKASSYVITGNDYLRNYALRFNRNVAVIPTSIDTDKYTAKRKASKKKDKIIIGWMGSRSTAFYLEQLKGVFKALSQKYRIGLHIIGADEYRIKGVDITNKRWSLEKEVADLRELDIGVAPLIDDGWGRGKCGLKVLQYMGIGIPCVSSNVGVNAEIIVDGVNGFLAGTESEWIEKLSLLIEDKTLRRRLGAAGRRTVEKDFSLKENAPKLKSILEEVFQCGWGN</sequence>
<dbReference type="AlphaFoldDB" id="A0A399FZK6"/>
<organism evidence="2 3">
    <name type="scientific">candidate division NPL-UPA2 bacterium Unc8</name>
    <dbReference type="NCBI Taxonomy" id="1980939"/>
    <lineage>
        <taxon>Bacteria</taxon>
    </lineage>
</organism>
<dbReference type="GO" id="GO:0016757">
    <property type="term" value="F:glycosyltransferase activity"/>
    <property type="evidence" value="ECO:0007669"/>
    <property type="project" value="InterPro"/>
</dbReference>
<accession>A0A399FZK6</accession>
<reference evidence="2 3" key="1">
    <citation type="submission" date="2018-08" db="EMBL/GenBank/DDBJ databases">
        <title>Draft genome of candidate division NPL-UPA2 bacterium Unc8 that adapted to ultra-basic serpentinizing groundwater.</title>
        <authorList>
            <person name="Ishii S."/>
            <person name="Suzuki S."/>
            <person name="Nealson K.H."/>
        </authorList>
    </citation>
    <scope>NUCLEOTIDE SEQUENCE [LARGE SCALE GENOMIC DNA]</scope>
    <source>
        <strain evidence="2">Unc8</strain>
    </source>
</reference>
<evidence type="ECO:0000313" key="2">
    <source>
        <dbReference type="EMBL" id="RII00790.1"/>
    </source>
</evidence>
<dbReference type="InterPro" id="IPR001296">
    <property type="entry name" value="Glyco_trans_1"/>
</dbReference>
<feature type="domain" description="Glycosyl transferase family 1" evidence="1">
    <location>
        <begin position="176"/>
        <end position="332"/>
    </location>
</feature>
<evidence type="ECO:0000313" key="3">
    <source>
        <dbReference type="Proteomes" id="UP000266287"/>
    </source>
</evidence>
<dbReference type="PANTHER" id="PTHR12526:SF630">
    <property type="entry name" value="GLYCOSYLTRANSFERASE"/>
    <property type="match status" value="1"/>
</dbReference>
<keyword evidence="2" id="KW-0808">Transferase</keyword>
<dbReference type="Pfam" id="PF00534">
    <property type="entry name" value="Glycos_transf_1"/>
    <property type="match status" value="1"/>
</dbReference>
<dbReference type="Gene3D" id="3.40.50.2000">
    <property type="entry name" value="Glycogen Phosphorylase B"/>
    <property type="match status" value="2"/>
</dbReference>
<proteinExistence type="predicted"/>
<dbReference type="CDD" id="cd03801">
    <property type="entry name" value="GT4_PimA-like"/>
    <property type="match status" value="1"/>
</dbReference>
<dbReference type="EMBL" id="NDHY01000002">
    <property type="protein sequence ID" value="RII00790.1"/>
    <property type="molecule type" value="Genomic_DNA"/>
</dbReference>
<dbReference type="PANTHER" id="PTHR12526">
    <property type="entry name" value="GLYCOSYLTRANSFERASE"/>
    <property type="match status" value="1"/>
</dbReference>